<evidence type="ECO:0000259" key="6">
    <source>
        <dbReference type="Pfam" id="PF22178"/>
    </source>
</evidence>
<dbReference type="PANTHER" id="PTHR32305:SF15">
    <property type="entry name" value="PROTEIN RHSA-RELATED"/>
    <property type="match status" value="1"/>
</dbReference>
<reference evidence="8" key="1">
    <citation type="submission" date="2017-05" db="EMBL/GenBank/DDBJ databases">
        <authorList>
            <person name="Macchi M."/>
            <person name="Festa S."/>
            <person name="Coppotelli B.M."/>
            <person name="Morelli I.S."/>
        </authorList>
    </citation>
    <scope>NUCLEOTIDE SEQUENCE [LARGE SCALE GENOMIC DNA]</scope>
    <source>
        <strain evidence="8">I</strain>
    </source>
</reference>
<dbReference type="Gene3D" id="2.30.110.50">
    <property type="match status" value="1"/>
</dbReference>
<dbReference type="RefSeq" id="WP_088156381.1">
    <property type="nucleotide sequence ID" value="NZ_NHON01000104.1"/>
</dbReference>
<dbReference type="OrthoDB" id="9762420at2"/>
<evidence type="ECO:0000256" key="2">
    <source>
        <dbReference type="ARBA" id="ARBA00005558"/>
    </source>
</evidence>
<proteinExistence type="inferred from homology"/>
<keyword evidence="8" id="KW-1185">Reference proteome</keyword>
<dbReference type="GO" id="GO:0005576">
    <property type="term" value="C:extracellular region"/>
    <property type="evidence" value="ECO:0007669"/>
    <property type="project" value="UniProtKB-SubCell"/>
</dbReference>
<evidence type="ECO:0000256" key="3">
    <source>
        <dbReference type="ARBA" id="ARBA00022525"/>
    </source>
</evidence>
<dbReference type="NCBIfam" id="TIGR03361">
    <property type="entry name" value="VI_Rhs_Vgr"/>
    <property type="match status" value="1"/>
</dbReference>
<dbReference type="Pfam" id="PF22178">
    <property type="entry name" value="Gp5_trimer_C"/>
    <property type="match status" value="1"/>
</dbReference>
<evidence type="ECO:0000256" key="4">
    <source>
        <dbReference type="SAM" id="MobiDB-lite"/>
    </source>
</evidence>
<gene>
    <name evidence="7" type="ORF">BWR60_31155</name>
</gene>
<dbReference type="InterPro" id="IPR037026">
    <property type="entry name" value="Vgr_OB-fold_dom_sf"/>
</dbReference>
<dbReference type="InterPro" id="IPR054030">
    <property type="entry name" value="Gp5_Vgr_C"/>
</dbReference>
<dbReference type="Pfam" id="PF05954">
    <property type="entry name" value="Phage_GPD"/>
    <property type="match status" value="1"/>
</dbReference>
<evidence type="ECO:0000313" key="8">
    <source>
        <dbReference type="Proteomes" id="UP000196655"/>
    </source>
</evidence>
<evidence type="ECO:0000256" key="1">
    <source>
        <dbReference type="ARBA" id="ARBA00004613"/>
    </source>
</evidence>
<protein>
    <submittedName>
        <fullName evidence="7">Uncharacterized protein</fullName>
    </submittedName>
</protein>
<dbReference type="Proteomes" id="UP000196655">
    <property type="component" value="Unassembled WGS sequence"/>
</dbReference>
<dbReference type="Gene3D" id="3.55.50.10">
    <property type="entry name" value="Baseplate protein-like domains"/>
    <property type="match status" value="1"/>
</dbReference>
<dbReference type="Gene3D" id="2.40.50.230">
    <property type="entry name" value="Gp5 N-terminal domain"/>
    <property type="match status" value="1"/>
</dbReference>
<feature type="compositionally biased region" description="Polar residues" evidence="4">
    <location>
        <begin position="478"/>
        <end position="489"/>
    </location>
</feature>
<accession>A0A211Z810</accession>
<dbReference type="PANTHER" id="PTHR32305">
    <property type="match status" value="1"/>
</dbReference>
<dbReference type="InterPro" id="IPR006533">
    <property type="entry name" value="T6SS_Vgr_RhsGE"/>
</dbReference>
<organism evidence="7 8">
    <name type="scientific">Inquilinus limosus</name>
    <dbReference type="NCBI Taxonomy" id="171674"/>
    <lineage>
        <taxon>Bacteria</taxon>
        <taxon>Pseudomonadati</taxon>
        <taxon>Pseudomonadota</taxon>
        <taxon>Alphaproteobacteria</taxon>
        <taxon>Rhodospirillales</taxon>
        <taxon>Rhodospirillaceae</taxon>
        <taxon>Inquilinus</taxon>
    </lineage>
</organism>
<feature type="domain" description="Gp5/Type VI secretion system Vgr C-terminal trimerisation" evidence="6">
    <location>
        <begin position="481"/>
        <end position="550"/>
    </location>
</feature>
<comment type="similarity">
    <text evidence="2">Belongs to the VgrG protein family.</text>
</comment>
<dbReference type="SUPFAM" id="SSF69349">
    <property type="entry name" value="Phage fibre proteins"/>
    <property type="match status" value="1"/>
</dbReference>
<sequence length="926" mass="98803">MSPYDYTGSLTQAGRLLSVHTPLGEDVFLLEVMDGTEGLSGLFEFRLRVRSKRQDVTPKELVGLPISWSLELPGGERRQWSGVVAALAAGPALGEGMRGYTLEVRPWLWLFTHTSDCRIFQNKTTQQILETIFTEAKIRDTDFGPVIGPKAVREYCVQYNETDYAFICRLLEEEGWCWWFRHEPGSDGAPPRHVFVVADGAHAWTFGAEPDVRFTTTNVDLNDVTGWTRRFAFKPGQAAEADWNFETPQAPVTRNQPSVAPIESNRLFEMYRWGGRFMDKDRADHVTRRRIEAHEAGFEVIEAESGNRRIAPAQKFRLYGHPIAAENAEYAVVGVVHSAEDQTYVMGERPAPSYSNRFRVIPANTRWVPEQRTPHPRIDGMQTALVVGPPGEEIHTDRYGRVKVKFPWDRYAKGDDTSSCWLRVSQPWGGSGWGSQTIPRIGMEVLVSYLEGDPDKPLVVGVVPNPTTMPSLALPANKTRTGFKSSTSPGGAGFNEMSFEDQAGAEELFQHAQKDATEIVRNNKRQQVGNAHTVAAETLHLTTVKASQAQMTPKGITLQHKGAMIHLDETQIILSFNGKHSIRLSADGVETQSETKVLSTQGPGGAAKSFVNIFDQGVHVLGDKDILQQAAGATVLMNAEAIDAHGPPILLNCSPPDPVQTAAGGQGPTVADANLAAPPGAQGANQGPGVAQGGGAGATSWSANPKWWGAQSPPGSPADAKFFGAEAKAERTTTPTSDVLKAEATVAGATVKQGNFEIDTFAATGKVYSGVTNDGFGAQASGEAAMARLKMGGDVGNPATGSFGLSGEGKLMAAEASAGYTLGDDGQRIGIAGAAKASAAAVDGKAEGQFSVPIGWLPGVPDDWTLATKGSASGSLGSVGGGAGGHAYYDRADSRYHAGAFGELEALVGVELGTDISVGPPPRTGK</sequence>
<dbReference type="InterPro" id="IPR017847">
    <property type="entry name" value="T6SS_RhsGE_Vgr_subset"/>
</dbReference>
<dbReference type="AlphaFoldDB" id="A0A211Z810"/>
<comment type="caution">
    <text evidence="7">The sequence shown here is derived from an EMBL/GenBank/DDBJ whole genome shotgun (WGS) entry which is preliminary data.</text>
</comment>
<dbReference type="SUPFAM" id="SSF69255">
    <property type="entry name" value="gp5 N-terminal domain-like"/>
    <property type="match status" value="1"/>
</dbReference>
<evidence type="ECO:0000313" key="7">
    <source>
        <dbReference type="EMBL" id="OWJ61381.1"/>
    </source>
</evidence>
<dbReference type="Gene3D" id="4.10.220.110">
    <property type="match status" value="1"/>
</dbReference>
<name>A0A211Z810_9PROT</name>
<dbReference type="InterPro" id="IPR006531">
    <property type="entry name" value="Gp5/Vgr_OB"/>
</dbReference>
<dbReference type="EMBL" id="NHON01000104">
    <property type="protein sequence ID" value="OWJ61381.1"/>
    <property type="molecule type" value="Genomic_DNA"/>
</dbReference>
<feature type="region of interest" description="Disordered" evidence="4">
    <location>
        <begin position="471"/>
        <end position="494"/>
    </location>
</feature>
<dbReference type="Pfam" id="PF04717">
    <property type="entry name" value="Phage_base_V"/>
    <property type="match status" value="1"/>
</dbReference>
<keyword evidence="3" id="KW-0964">Secreted</keyword>
<comment type="subcellular location">
    <subcellularLocation>
        <location evidence="1">Secreted</location>
    </subcellularLocation>
</comment>
<feature type="compositionally biased region" description="Low complexity" evidence="4">
    <location>
        <begin position="680"/>
        <end position="689"/>
    </location>
</feature>
<feature type="domain" description="Gp5/Type VI secretion system Vgr protein OB-fold" evidence="5">
    <location>
        <begin position="396"/>
        <end position="462"/>
    </location>
</feature>
<feature type="region of interest" description="Disordered" evidence="4">
    <location>
        <begin position="680"/>
        <end position="699"/>
    </location>
</feature>
<dbReference type="InterPro" id="IPR050708">
    <property type="entry name" value="T6SS_VgrG/RHS"/>
</dbReference>
<dbReference type="SUPFAM" id="SSF69279">
    <property type="entry name" value="Phage tail proteins"/>
    <property type="match status" value="2"/>
</dbReference>
<dbReference type="NCBIfam" id="TIGR01646">
    <property type="entry name" value="vgr_GE"/>
    <property type="match status" value="1"/>
</dbReference>
<evidence type="ECO:0000259" key="5">
    <source>
        <dbReference type="Pfam" id="PF04717"/>
    </source>
</evidence>